<dbReference type="HOGENOM" id="CLU_1195220_0_0_1"/>
<dbReference type="EMBL" id="AM920427">
    <property type="protein sequence ID" value="CAP79746.1"/>
    <property type="molecule type" value="Genomic_DNA"/>
</dbReference>
<accession>B6GYI1</accession>
<keyword evidence="2" id="KW-1185">Reference proteome</keyword>
<dbReference type="AlphaFoldDB" id="B6GYI1"/>
<dbReference type="Proteomes" id="UP000000724">
    <property type="component" value="Contig Pc00c12"/>
</dbReference>
<sequence length="232" mass="25808">MVWDILIQKVEILRSKRNAQCTSQNSHQCFQLCLRQLERMGNFRLIRQAECPLEVVPVFIYLQLHLPSPKVLPFSWLIHHISLPTKRPEEALIKPHLKFSKNASPLEKGLSTTRSSAIYRTTSSTSSAYGMGSNPIYAGLLTVDVGGTQLSHMCRIQSIYMSATNTESKSASKRESERSLPTSPIANAVDSILHVGPSTVPSIASVDLANESTQEFKSQAESRINVHESCDR</sequence>
<evidence type="ECO:0000313" key="2">
    <source>
        <dbReference type="Proteomes" id="UP000000724"/>
    </source>
</evidence>
<proteinExistence type="predicted"/>
<protein>
    <submittedName>
        <fullName evidence="1">Uncharacterized protein</fullName>
    </submittedName>
</protein>
<gene>
    <name evidence="1" type="ORF">Pc12g01190</name>
    <name evidence="1" type="ORF">PCH_Pc12g01190</name>
</gene>
<reference evidence="1 2" key="1">
    <citation type="journal article" date="2008" name="Nat. Biotechnol.">
        <title>Genome sequencing and analysis of the filamentous fungus Penicillium chrysogenum.</title>
        <authorList>
            <person name="van den Berg M.A."/>
            <person name="Albang R."/>
            <person name="Albermann K."/>
            <person name="Badger J.H."/>
            <person name="Daran J.-M."/>
            <person name="Driessen A.J.M."/>
            <person name="Garcia-Estrada C."/>
            <person name="Fedorova N.D."/>
            <person name="Harris D.M."/>
            <person name="Heijne W.H.M."/>
            <person name="Joardar V.S."/>
            <person name="Kiel J.A.K.W."/>
            <person name="Kovalchuk A."/>
            <person name="Martin J.F."/>
            <person name="Nierman W.C."/>
            <person name="Nijland J.G."/>
            <person name="Pronk J.T."/>
            <person name="Roubos J.A."/>
            <person name="van der Klei I.J."/>
            <person name="van Peij N.N.M.E."/>
            <person name="Veenhuis M."/>
            <person name="von Doehren H."/>
            <person name="Wagner C."/>
            <person name="Wortman J.R."/>
            <person name="Bovenberg R.A.L."/>
        </authorList>
    </citation>
    <scope>NUCLEOTIDE SEQUENCE [LARGE SCALE GENOMIC DNA]</scope>
    <source>
        <strain evidence="2">ATCC 28089 / DSM 1075 / NRRL 1951 / Wisconsin 54-1255</strain>
    </source>
</reference>
<evidence type="ECO:0000313" key="1">
    <source>
        <dbReference type="EMBL" id="CAP79746.1"/>
    </source>
</evidence>
<organism evidence="1 2">
    <name type="scientific">Penicillium rubens (strain ATCC 28089 / DSM 1075 / NRRL 1951 / Wisconsin 54-1255)</name>
    <name type="common">Penicillium chrysogenum</name>
    <dbReference type="NCBI Taxonomy" id="500485"/>
    <lineage>
        <taxon>Eukaryota</taxon>
        <taxon>Fungi</taxon>
        <taxon>Dikarya</taxon>
        <taxon>Ascomycota</taxon>
        <taxon>Pezizomycotina</taxon>
        <taxon>Eurotiomycetes</taxon>
        <taxon>Eurotiomycetidae</taxon>
        <taxon>Eurotiales</taxon>
        <taxon>Aspergillaceae</taxon>
        <taxon>Penicillium</taxon>
        <taxon>Penicillium chrysogenum species complex</taxon>
    </lineage>
</organism>
<name>B6GYI1_PENRW</name>
<dbReference type="VEuPathDB" id="FungiDB:PCH_Pc12g01190"/>